<proteinExistence type="predicted"/>
<sequence length="145" mass="15539">MEITSAAFTNGGEIPAEYTCDGSNISPPFEIKGTPATAKSLVLIMDDVDAPGGVFTHWVVYDIFSGVTKVSSGATPEGTVGKNTFGQEGYGGPCPHSGTHRYYFRIYALDALLKLPWGLNRPELEAAMKGRVLDSGELMGKYTKK</sequence>
<dbReference type="PANTHER" id="PTHR30289:SF1">
    <property type="entry name" value="PEBP (PHOSPHATIDYLETHANOLAMINE-BINDING PROTEIN) FAMILY PROTEIN"/>
    <property type="match status" value="1"/>
</dbReference>
<dbReference type="EMBL" id="MFAH01000027">
    <property type="protein sequence ID" value="OGD71395.1"/>
    <property type="molecule type" value="Genomic_DNA"/>
</dbReference>
<comment type="caution">
    <text evidence="1">The sequence shown here is derived from an EMBL/GenBank/DDBJ whole genome shotgun (WGS) entry which is preliminary data.</text>
</comment>
<dbReference type="PANTHER" id="PTHR30289">
    <property type="entry name" value="UNCHARACTERIZED PROTEIN YBCL-RELATED"/>
    <property type="match status" value="1"/>
</dbReference>
<dbReference type="Proteomes" id="UP000177390">
    <property type="component" value="Unassembled WGS sequence"/>
</dbReference>
<gene>
    <name evidence="1" type="ORF">A3D09_02655</name>
</gene>
<organism evidence="1 2">
    <name type="scientific">Candidatus Collierbacteria bacterium RIFCSPHIGHO2_02_FULL_49_10</name>
    <dbReference type="NCBI Taxonomy" id="1817723"/>
    <lineage>
        <taxon>Bacteria</taxon>
        <taxon>Candidatus Collieribacteriota</taxon>
    </lineage>
</organism>
<dbReference type="InterPro" id="IPR005247">
    <property type="entry name" value="YbhB_YbcL/LppC-like"/>
</dbReference>
<protein>
    <recommendedName>
        <fullName evidence="3">Phosphatidylethanolamine-binding protein</fullName>
    </recommendedName>
</protein>
<dbReference type="InterPro" id="IPR008914">
    <property type="entry name" value="PEBP"/>
</dbReference>
<evidence type="ECO:0000313" key="1">
    <source>
        <dbReference type="EMBL" id="OGD71395.1"/>
    </source>
</evidence>
<dbReference type="InterPro" id="IPR036610">
    <property type="entry name" value="PEBP-like_sf"/>
</dbReference>
<dbReference type="SUPFAM" id="SSF49777">
    <property type="entry name" value="PEBP-like"/>
    <property type="match status" value="1"/>
</dbReference>
<evidence type="ECO:0008006" key="3">
    <source>
        <dbReference type="Google" id="ProtNLM"/>
    </source>
</evidence>
<accession>A0A1F5EVI5</accession>
<name>A0A1F5EVI5_9BACT</name>
<dbReference type="Gene3D" id="3.90.280.10">
    <property type="entry name" value="PEBP-like"/>
    <property type="match status" value="1"/>
</dbReference>
<reference evidence="1 2" key="1">
    <citation type="journal article" date="2016" name="Nat. Commun.">
        <title>Thousands of microbial genomes shed light on interconnected biogeochemical processes in an aquifer system.</title>
        <authorList>
            <person name="Anantharaman K."/>
            <person name="Brown C.T."/>
            <person name="Hug L.A."/>
            <person name="Sharon I."/>
            <person name="Castelle C.J."/>
            <person name="Probst A.J."/>
            <person name="Thomas B.C."/>
            <person name="Singh A."/>
            <person name="Wilkins M.J."/>
            <person name="Karaoz U."/>
            <person name="Brodie E.L."/>
            <person name="Williams K.H."/>
            <person name="Hubbard S.S."/>
            <person name="Banfield J.F."/>
        </authorList>
    </citation>
    <scope>NUCLEOTIDE SEQUENCE [LARGE SCALE GENOMIC DNA]</scope>
</reference>
<dbReference type="Pfam" id="PF01161">
    <property type="entry name" value="PBP"/>
    <property type="match status" value="1"/>
</dbReference>
<dbReference type="AlphaFoldDB" id="A0A1F5EVI5"/>
<dbReference type="NCBIfam" id="TIGR00481">
    <property type="entry name" value="YbhB/YbcL family Raf kinase inhibitor-like protein"/>
    <property type="match status" value="1"/>
</dbReference>
<dbReference type="CDD" id="cd00865">
    <property type="entry name" value="PEBP_bact_arch"/>
    <property type="match status" value="1"/>
</dbReference>
<evidence type="ECO:0000313" key="2">
    <source>
        <dbReference type="Proteomes" id="UP000177390"/>
    </source>
</evidence>